<accession>A0A1Y3F158</accession>
<proteinExistence type="predicted"/>
<organism evidence="1 2">
    <name type="scientific">Trichinella nativa</name>
    <dbReference type="NCBI Taxonomy" id="6335"/>
    <lineage>
        <taxon>Eukaryota</taxon>
        <taxon>Metazoa</taxon>
        <taxon>Ecdysozoa</taxon>
        <taxon>Nematoda</taxon>
        <taxon>Enoplea</taxon>
        <taxon>Dorylaimia</taxon>
        <taxon>Trichinellida</taxon>
        <taxon>Trichinellidae</taxon>
        <taxon>Trichinella</taxon>
    </lineage>
</organism>
<comment type="caution">
    <text evidence="1">The sequence shown here is derived from an EMBL/GenBank/DDBJ whole genome shotgun (WGS) entry which is preliminary data.</text>
</comment>
<dbReference type="SUPFAM" id="SSF103657">
    <property type="entry name" value="BAR/IMD domain-like"/>
    <property type="match status" value="1"/>
</dbReference>
<name>A0A1Y3F158_9BILA</name>
<gene>
    <name evidence="1" type="ORF">D917_05098</name>
</gene>
<evidence type="ECO:0000313" key="2">
    <source>
        <dbReference type="Proteomes" id="UP000243006"/>
    </source>
</evidence>
<evidence type="ECO:0000313" key="1">
    <source>
        <dbReference type="EMBL" id="OUC49747.1"/>
    </source>
</evidence>
<reference evidence="1 2" key="1">
    <citation type="submission" date="2015-04" db="EMBL/GenBank/DDBJ databases">
        <title>Draft genome of the roundworm Trichinella nativa.</title>
        <authorList>
            <person name="Mitreva M."/>
        </authorList>
    </citation>
    <scope>NUCLEOTIDE SEQUENCE [LARGE SCALE GENOMIC DNA]</scope>
    <source>
        <strain evidence="1 2">ISS45</strain>
    </source>
</reference>
<dbReference type="EMBL" id="LVZM01000510">
    <property type="protein sequence ID" value="OUC49747.1"/>
    <property type="molecule type" value="Genomic_DNA"/>
</dbReference>
<sequence>MDQTNSISAHTLKGIEFLERYAAFIKDRCSVELQYASSLRLLLYYKPVGECRSYSQLATGISQTLTFASLGQKLFFECKQKYDFQVRCWIENSMKIRRASQLRLTLVSHWAFFFSPIAYSRAVVPRTTRLAGPSCKQVIALGSIRYFFSKGGIVSNGLATEQAHQLIACLAG</sequence>
<feature type="non-terminal residue" evidence="1">
    <location>
        <position position="172"/>
    </location>
</feature>
<dbReference type="Proteomes" id="UP000243006">
    <property type="component" value="Unassembled WGS sequence"/>
</dbReference>
<dbReference type="AlphaFoldDB" id="A0A1Y3F158"/>
<protein>
    <submittedName>
        <fullName evidence="1">Uncharacterized protein</fullName>
    </submittedName>
</protein>
<dbReference type="Gene3D" id="1.20.1270.60">
    <property type="entry name" value="Arfaptin homology (AH) domain/BAR domain"/>
    <property type="match status" value="1"/>
</dbReference>
<dbReference type="InterPro" id="IPR027267">
    <property type="entry name" value="AH/BAR_dom_sf"/>
</dbReference>